<protein>
    <submittedName>
        <fullName evidence="2">Uncharacterized protein</fullName>
    </submittedName>
</protein>
<dbReference type="AlphaFoldDB" id="X0S333"/>
<feature type="non-terminal residue" evidence="2">
    <location>
        <position position="1"/>
    </location>
</feature>
<comment type="caution">
    <text evidence="2">The sequence shown here is derived from an EMBL/GenBank/DDBJ whole genome shotgun (WGS) entry which is preliminary data.</text>
</comment>
<feature type="region of interest" description="Disordered" evidence="1">
    <location>
        <begin position="132"/>
        <end position="157"/>
    </location>
</feature>
<dbReference type="EMBL" id="BARS01003885">
    <property type="protein sequence ID" value="GAF69646.1"/>
    <property type="molecule type" value="Genomic_DNA"/>
</dbReference>
<evidence type="ECO:0000256" key="1">
    <source>
        <dbReference type="SAM" id="MobiDB-lite"/>
    </source>
</evidence>
<feature type="compositionally biased region" description="Low complexity" evidence="1">
    <location>
        <begin position="132"/>
        <end position="143"/>
    </location>
</feature>
<accession>X0S333</accession>
<gene>
    <name evidence="2" type="ORF">S01H1_07550</name>
</gene>
<evidence type="ECO:0000313" key="2">
    <source>
        <dbReference type="EMBL" id="GAF69646.1"/>
    </source>
</evidence>
<proteinExistence type="predicted"/>
<organism evidence="2">
    <name type="scientific">marine sediment metagenome</name>
    <dbReference type="NCBI Taxonomy" id="412755"/>
    <lineage>
        <taxon>unclassified sequences</taxon>
        <taxon>metagenomes</taxon>
        <taxon>ecological metagenomes</taxon>
    </lineage>
</organism>
<sequence>GDQGYMDVTVMTNSDSTDTYRIRRSYIAFDLAEITEEHEITYAHVRIRSRGFNGSPTPKLQIFQGTWDYTLAISDFDSFTGVSLIDSPYTWAGSESNMSMVLNQAGRDYLNNNRGKIVYICIREYDHDVLDSPPSGPDFDSSGQFYGTGQGADDTYDPQMYINYTTPA</sequence>
<name>X0S333_9ZZZZ</name>
<reference evidence="2" key="1">
    <citation type="journal article" date="2014" name="Front. Microbiol.">
        <title>High frequency of phylogenetically diverse reductive dehalogenase-homologous genes in deep subseafloor sedimentary metagenomes.</title>
        <authorList>
            <person name="Kawai M."/>
            <person name="Futagami T."/>
            <person name="Toyoda A."/>
            <person name="Takaki Y."/>
            <person name="Nishi S."/>
            <person name="Hori S."/>
            <person name="Arai W."/>
            <person name="Tsubouchi T."/>
            <person name="Morono Y."/>
            <person name="Uchiyama I."/>
            <person name="Ito T."/>
            <person name="Fujiyama A."/>
            <person name="Inagaki F."/>
            <person name="Takami H."/>
        </authorList>
    </citation>
    <scope>NUCLEOTIDE SEQUENCE</scope>
    <source>
        <strain evidence="2">Expedition CK06-06</strain>
    </source>
</reference>